<accession>A0A2L2T4X3</accession>
<dbReference type="Proteomes" id="UP000245910">
    <property type="component" value="Chromosome II"/>
</dbReference>
<reference evidence="3" key="1">
    <citation type="submission" date="2014-10" db="EMBL/GenBank/DDBJ databases">
        <authorList>
            <person name="King R."/>
        </authorList>
    </citation>
    <scope>NUCLEOTIDE SEQUENCE [LARGE SCALE GENOMIC DNA]</scope>
    <source>
        <strain evidence="3">A3/5</strain>
    </source>
</reference>
<sequence>MIVSGPTTHHLGGLSSASDLQNGGRKARRLSSLAVVNLHCQGLSISVASEMIMSPVYYYGNEQSLEFGSGRNGLQSYISRSLLSCPDSYHQFGAEFKLTRHSCTNQSLNKNVWLQIMKRRRLRRTGMSWATLLFNLTWAVIKKTSSTGVLAAFLDS</sequence>
<evidence type="ECO:0000256" key="1">
    <source>
        <dbReference type="SAM" id="MobiDB-lite"/>
    </source>
</evidence>
<proteinExistence type="predicted"/>
<evidence type="ECO:0000313" key="2">
    <source>
        <dbReference type="EMBL" id="CEI62753.1"/>
    </source>
</evidence>
<organism evidence="2 3">
    <name type="scientific">Fusarium venenatum</name>
    <dbReference type="NCBI Taxonomy" id="56646"/>
    <lineage>
        <taxon>Eukaryota</taxon>
        <taxon>Fungi</taxon>
        <taxon>Dikarya</taxon>
        <taxon>Ascomycota</taxon>
        <taxon>Pezizomycotina</taxon>
        <taxon>Sordariomycetes</taxon>
        <taxon>Hypocreomycetidae</taxon>
        <taxon>Hypocreales</taxon>
        <taxon>Nectriaceae</taxon>
        <taxon>Fusarium</taxon>
    </lineage>
</organism>
<dbReference type="EMBL" id="LN649230">
    <property type="protein sequence ID" value="CEI62753.1"/>
    <property type="molecule type" value="Genomic_DNA"/>
</dbReference>
<name>A0A2L2T4X3_9HYPO</name>
<evidence type="ECO:0000313" key="3">
    <source>
        <dbReference type="Proteomes" id="UP000245910"/>
    </source>
</evidence>
<keyword evidence="3" id="KW-1185">Reference proteome</keyword>
<dbReference type="AlphaFoldDB" id="A0A2L2T4X3"/>
<feature type="region of interest" description="Disordered" evidence="1">
    <location>
        <begin position="1"/>
        <end position="22"/>
    </location>
</feature>
<protein>
    <submittedName>
        <fullName evidence="2">Uncharacterized protein</fullName>
    </submittedName>
</protein>